<organism evidence="1 2">
    <name type="scientific">Aeromonas hydrophila</name>
    <dbReference type="NCBI Taxonomy" id="644"/>
    <lineage>
        <taxon>Bacteria</taxon>
        <taxon>Pseudomonadati</taxon>
        <taxon>Pseudomonadota</taxon>
        <taxon>Gammaproteobacteria</taxon>
        <taxon>Aeromonadales</taxon>
        <taxon>Aeromonadaceae</taxon>
        <taxon>Aeromonas</taxon>
    </lineage>
</organism>
<evidence type="ECO:0000313" key="1">
    <source>
        <dbReference type="EMBL" id="HAT6344245.1"/>
    </source>
</evidence>
<dbReference type="Proteomes" id="UP000859505">
    <property type="component" value="Unassembled WGS sequence"/>
</dbReference>
<proteinExistence type="predicted"/>
<reference evidence="1" key="2">
    <citation type="submission" date="2020-01" db="EMBL/GenBank/DDBJ databases">
        <authorList>
            <consortium name="NCBI Pathogen Detection Project"/>
        </authorList>
    </citation>
    <scope>NUCLEOTIDE SEQUENCE</scope>
    <source>
        <strain evidence="1">OLC2673_Aeromonas</strain>
    </source>
</reference>
<gene>
    <name evidence="1" type="ORF">JAJ28_001968</name>
</gene>
<accession>A0AAD3UCB1</accession>
<evidence type="ECO:0000313" key="2">
    <source>
        <dbReference type="Proteomes" id="UP000859505"/>
    </source>
</evidence>
<protein>
    <submittedName>
        <fullName evidence="1">Uncharacterized protein</fullName>
    </submittedName>
</protein>
<comment type="caution">
    <text evidence="1">The sequence shown here is derived from an EMBL/GenBank/DDBJ whole genome shotgun (WGS) entry which is preliminary data.</text>
</comment>
<dbReference type="AlphaFoldDB" id="A0AAD3UCB1"/>
<reference evidence="1" key="1">
    <citation type="journal article" date="2018" name="Genome Biol.">
        <title>SKESA: strategic k-mer extension for scrupulous assemblies.</title>
        <authorList>
            <person name="Souvorov A."/>
            <person name="Agarwala R."/>
            <person name="Lipman D.J."/>
        </authorList>
    </citation>
    <scope>NUCLEOTIDE SEQUENCE</scope>
    <source>
        <strain evidence="1">OLC2673_Aeromonas</strain>
    </source>
</reference>
<sequence>MFLLSLSLKKVKKKSEIKYMLIFKSQKEIWDAHFFVKFEMANSPLAEAGKIAAHGVTSGAITEITGGKFAAGVAGVVPCLNSPAAGVVRFSPIQSIRLL</sequence>
<dbReference type="RefSeq" id="WP_408791377.1">
    <property type="nucleotide sequence ID" value="NZ_JBGWTT010000011.1"/>
</dbReference>
<name>A0AAD3UCB1_AERHY</name>
<dbReference type="EMBL" id="DACTUL010000012">
    <property type="protein sequence ID" value="HAT6344245.1"/>
    <property type="molecule type" value="Genomic_DNA"/>
</dbReference>